<evidence type="ECO:0000259" key="3">
    <source>
        <dbReference type="Pfam" id="PF06863"/>
    </source>
</evidence>
<gene>
    <name evidence="4" type="ORF">VII00023_10939</name>
</gene>
<dbReference type="SUPFAM" id="SSF160935">
    <property type="entry name" value="VPA0735-like"/>
    <property type="match status" value="1"/>
</dbReference>
<dbReference type="AlphaFoldDB" id="F9S843"/>
<dbReference type="Gene3D" id="2.60.40.1610">
    <property type="entry name" value="Domain of unknown function DUF1254"/>
    <property type="match status" value="1"/>
</dbReference>
<dbReference type="PANTHER" id="PTHR36509">
    <property type="entry name" value="BLL3101 PROTEIN"/>
    <property type="match status" value="1"/>
</dbReference>
<keyword evidence="1" id="KW-0732">Signal</keyword>
<dbReference type="PANTHER" id="PTHR36509:SF3">
    <property type="entry name" value="SIGNAL PEPTIDE PROTEIN"/>
    <property type="match status" value="1"/>
</dbReference>
<evidence type="ECO:0000259" key="2">
    <source>
        <dbReference type="Pfam" id="PF06742"/>
    </source>
</evidence>
<dbReference type="Gene3D" id="2.60.120.600">
    <property type="entry name" value="Domain of unknown function DUF1214, C-terminal domain"/>
    <property type="match status" value="1"/>
</dbReference>
<dbReference type="Gene3D" id="1.10.3360.10">
    <property type="entry name" value="VPA0735-like domain"/>
    <property type="match status" value="1"/>
</dbReference>
<comment type="caution">
    <text evidence="4">The sequence shown here is derived from an EMBL/GenBank/DDBJ whole genome shotgun (WGS) entry which is preliminary data.</text>
</comment>
<evidence type="ECO:0000313" key="4">
    <source>
        <dbReference type="EMBL" id="EGU30520.1"/>
    </source>
</evidence>
<dbReference type="InterPro" id="IPR010621">
    <property type="entry name" value="DUF1214"/>
</dbReference>
<dbReference type="Pfam" id="PF06863">
    <property type="entry name" value="DUF1254"/>
    <property type="match status" value="1"/>
</dbReference>
<dbReference type="RefSeq" id="WP_006714649.1">
    <property type="nucleotide sequence ID" value="NZ_AFWF01000308.1"/>
</dbReference>
<feature type="domain" description="DUF1214" evidence="2">
    <location>
        <begin position="399"/>
        <end position="504"/>
    </location>
</feature>
<organism evidence="4 5">
    <name type="scientific">Vibrio ichthyoenteri ATCC 700023</name>
    <dbReference type="NCBI Taxonomy" id="870968"/>
    <lineage>
        <taxon>Bacteria</taxon>
        <taxon>Pseudomonadati</taxon>
        <taxon>Pseudomonadota</taxon>
        <taxon>Gammaproteobacteria</taxon>
        <taxon>Vibrionales</taxon>
        <taxon>Vibrionaceae</taxon>
        <taxon>Vibrio</taxon>
    </lineage>
</organism>
<keyword evidence="5" id="KW-1185">Reference proteome</keyword>
<sequence>MRLSKISRAMVCAVALPGLLAVTLAHATSQPLSLEQQITSISTPNQIETSIGTLQFLDGAPTAETASKVYDYLDTARAAEVFMKGMPAASVQALMDGPKAIGVDSPNKVLLFDNLMDSNSLFLTANTSTMYAMSTLDLKEWGPTVVEVPQGMLGAFNDAWFHYLGDIGPFGMDKGQGGKYLLLPPGYEGDVASGYHVIESNSYRVWVFMRANIKNGLEITEGNIRENLEIYPLSDRENPAETEFVSGSGKAFNTIHPNDVTFYEHLNKVVQYEPLSLIDDETRGLLASIGIEKGKEFNPDKRMQRILKDGVALGNAASRSIVWYPRTEGSIDNMSGVELYPDDANSNWIMAWVNRDVFFKPSDSGGINSDARVMFHYPYTAVTPAMAKAGQMPGKGSDYAIAYLDSSDQLFDGAKTYQMTVPANVPVADFWALTVYDSQTRSLLQTTQPFPSVGSQTEGLRANQDGSYTIYFAPKAPAGYEKNWVETIPGKSWFVAHRMYGPQKEWIEKTWRIGNVELVK</sequence>
<feature type="chain" id="PRO_5003387477" evidence="1">
    <location>
        <begin position="28"/>
        <end position="520"/>
    </location>
</feature>
<reference evidence="4 5" key="1">
    <citation type="journal article" date="2012" name="Int. J. Syst. Evol. Microbiol.">
        <title>Vibrio caribbeanicus sp. nov., isolated from the marine sponge Scleritoderma cyanea.</title>
        <authorList>
            <person name="Hoffmann M."/>
            <person name="Monday S.R."/>
            <person name="Allard M.W."/>
            <person name="Strain E.A."/>
            <person name="Whittaker P."/>
            <person name="Naum M."/>
            <person name="McCarthy P.J."/>
            <person name="Lopez J.V."/>
            <person name="Fischer M."/>
            <person name="Brown E.W."/>
        </authorList>
    </citation>
    <scope>NUCLEOTIDE SEQUENCE [LARGE SCALE GENOMIC DNA]</scope>
    <source>
        <strain evidence="4 5">ATCC 700023</strain>
    </source>
</reference>
<accession>F9S843</accession>
<dbReference type="InterPro" id="IPR037050">
    <property type="entry name" value="DUF1254_sf"/>
</dbReference>
<dbReference type="OrthoDB" id="272779at2"/>
<dbReference type="InterPro" id="IPR037049">
    <property type="entry name" value="DUF1214_C_sf"/>
</dbReference>
<protein>
    <submittedName>
        <fullName evidence="4">Uncharacterized protein</fullName>
    </submittedName>
</protein>
<name>F9S843_9VIBR</name>
<dbReference type="InterPro" id="IPR010679">
    <property type="entry name" value="DUF1254"/>
</dbReference>
<feature type="domain" description="DUF1254" evidence="3">
    <location>
        <begin position="107"/>
        <end position="231"/>
    </location>
</feature>
<dbReference type="Proteomes" id="UP000004605">
    <property type="component" value="Unassembled WGS sequence"/>
</dbReference>
<evidence type="ECO:0000313" key="5">
    <source>
        <dbReference type="Proteomes" id="UP000004605"/>
    </source>
</evidence>
<feature type="signal peptide" evidence="1">
    <location>
        <begin position="1"/>
        <end position="27"/>
    </location>
</feature>
<dbReference type="Pfam" id="PF06742">
    <property type="entry name" value="DUF1214"/>
    <property type="match status" value="1"/>
</dbReference>
<proteinExistence type="predicted"/>
<dbReference type="EMBL" id="AFWF01000308">
    <property type="protein sequence ID" value="EGU30520.1"/>
    <property type="molecule type" value="Genomic_DNA"/>
</dbReference>
<evidence type="ECO:0000256" key="1">
    <source>
        <dbReference type="SAM" id="SignalP"/>
    </source>
</evidence>